<organism evidence="1 2">
    <name type="scientific">Actinospica acidithermotolerans</name>
    <dbReference type="NCBI Taxonomy" id="2828514"/>
    <lineage>
        <taxon>Bacteria</taxon>
        <taxon>Bacillati</taxon>
        <taxon>Actinomycetota</taxon>
        <taxon>Actinomycetes</taxon>
        <taxon>Catenulisporales</taxon>
        <taxon>Actinospicaceae</taxon>
        <taxon>Actinospica</taxon>
    </lineage>
</organism>
<dbReference type="AlphaFoldDB" id="A0A941EGY5"/>
<dbReference type="RefSeq" id="WP_212520014.1">
    <property type="nucleotide sequence ID" value="NZ_JAGSOH010000068.1"/>
</dbReference>
<accession>A0A941EGY5</accession>
<protein>
    <submittedName>
        <fullName evidence="1">Uncharacterized protein</fullName>
    </submittedName>
</protein>
<comment type="caution">
    <text evidence="1">The sequence shown here is derived from an EMBL/GenBank/DDBJ whole genome shotgun (WGS) entry which is preliminary data.</text>
</comment>
<evidence type="ECO:0000313" key="1">
    <source>
        <dbReference type="EMBL" id="MBR7828879.1"/>
    </source>
</evidence>
<gene>
    <name evidence="1" type="ORF">KDK95_21395</name>
</gene>
<name>A0A941EGY5_9ACTN</name>
<sequence>MDDDDPNAAECASTFGIDFENYVIGLAVADRDNYDFEHEGYRRARGEVMARVWDLGWRAASLGGVDRQIAERGELSSTRARVERYGKKYGWIGYHELLGRLADAGNLPAWWVAAGRHISPDIDPTFPQAPPVPPFPLPEWAPAGQVNEQTWLRTGSVNIPADLWAPEEIHGVPGGWLLVEGYLQHRLDGRKVFGFFRTILLDPGDLARAVDLAGEINYPGNHFFPELPAVRDVFAGEMPWSARFEVKYDDENPDFQPRPALRRNWRDEGISVAQLGVDFYPVEGQTELDQAFSVPSYEFADQFGLRQLPGTLDLVGLDGSRVSATFRVDEPWRGNLLFLRRAHVLEFAGDRRVVQVAWGEREVTVQWNAVPAWVRSAQESYEHIWRSLNTLDQPARPA</sequence>
<keyword evidence="2" id="KW-1185">Reference proteome</keyword>
<proteinExistence type="predicted"/>
<evidence type="ECO:0000313" key="2">
    <source>
        <dbReference type="Proteomes" id="UP000676325"/>
    </source>
</evidence>
<dbReference type="Proteomes" id="UP000676325">
    <property type="component" value="Unassembled WGS sequence"/>
</dbReference>
<reference evidence="1" key="1">
    <citation type="submission" date="2021-04" db="EMBL/GenBank/DDBJ databases">
        <title>Genome based classification of Actinospica acidithermotolerans sp. nov., an actinobacterium isolated from an Indonesian hot spring.</title>
        <authorList>
            <person name="Kusuma A.B."/>
            <person name="Putra K.E."/>
            <person name="Nafisah S."/>
            <person name="Loh J."/>
            <person name="Nouioui I."/>
            <person name="Goodfellow M."/>
        </authorList>
    </citation>
    <scope>NUCLEOTIDE SEQUENCE</scope>
    <source>
        <strain evidence="1">MGRD01-02</strain>
    </source>
</reference>
<dbReference type="EMBL" id="JAGSOH010000068">
    <property type="protein sequence ID" value="MBR7828879.1"/>
    <property type="molecule type" value="Genomic_DNA"/>
</dbReference>